<comment type="caution">
    <text evidence="2">The sequence shown here is derived from an EMBL/GenBank/DDBJ whole genome shotgun (WGS) entry which is preliminary data.</text>
</comment>
<evidence type="ECO:0000313" key="2">
    <source>
        <dbReference type="EMBL" id="ORC88035.1"/>
    </source>
</evidence>
<dbReference type="STRING" id="67003.A0A1X0NTL4"/>
<feature type="compositionally biased region" description="Low complexity" evidence="1">
    <location>
        <begin position="23"/>
        <end position="40"/>
    </location>
</feature>
<evidence type="ECO:0000313" key="3">
    <source>
        <dbReference type="Proteomes" id="UP000192257"/>
    </source>
</evidence>
<gene>
    <name evidence="2" type="ORF">TM35_000192790</name>
</gene>
<accession>A0A1X0NTL4</accession>
<name>A0A1X0NTL4_9TRYP</name>
<dbReference type="Proteomes" id="UP000192257">
    <property type="component" value="Unassembled WGS sequence"/>
</dbReference>
<dbReference type="VEuPathDB" id="TriTrypDB:TM35_000192790"/>
<proteinExistence type="predicted"/>
<dbReference type="OrthoDB" id="263620at2759"/>
<reference evidence="2 3" key="1">
    <citation type="submission" date="2017-03" db="EMBL/GenBank/DDBJ databases">
        <title>An alternative strategy for trypanosome survival in the mammalian bloodstream revealed through genome and transcriptome analysis of the ubiquitous bovine parasite Trypanosoma (Megatrypanum) theileri.</title>
        <authorList>
            <person name="Kelly S."/>
            <person name="Ivens A."/>
            <person name="Mott A."/>
            <person name="O'Neill E."/>
            <person name="Emms D."/>
            <person name="Macleod O."/>
            <person name="Voorheis P."/>
            <person name="Matthews J."/>
            <person name="Matthews K."/>
            <person name="Carrington M."/>
        </authorList>
    </citation>
    <scope>NUCLEOTIDE SEQUENCE [LARGE SCALE GENOMIC DNA]</scope>
    <source>
        <strain evidence="2">Edinburgh</strain>
    </source>
</reference>
<organism evidence="2 3">
    <name type="scientific">Trypanosoma theileri</name>
    <dbReference type="NCBI Taxonomy" id="67003"/>
    <lineage>
        <taxon>Eukaryota</taxon>
        <taxon>Discoba</taxon>
        <taxon>Euglenozoa</taxon>
        <taxon>Kinetoplastea</taxon>
        <taxon>Metakinetoplastina</taxon>
        <taxon>Trypanosomatida</taxon>
        <taxon>Trypanosomatidae</taxon>
        <taxon>Trypanosoma</taxon>
    </lineage>
</organism>
<dbReference type="AlphaFoldDB" id="A0A1X0NTL4"/>
<dbReference type="GeneID" id="39986557"/>
<dbReference type="RefSeq" id="XP_028882101.1">
    <property type="nucleotide sequence ID" value="XM_029026777.1"/>
</dbReference>
<keyword evidence="3" id="KW-1185">Reference proteome</keyword>
<evidence type="ECO:0000256" key="1">
    <source>
        <dbReference type="SAM" id="MobiDB-lite"/>
    </source>
</evidence>
<sequence>MRRVCLSKRTQVGTVPQLALRFNNNNNNSSSSNNHSNSGNTVGVELPDPPYALPTSSRFDAERGGMFDKNWLLQLPKQKPLLRNSVYLPSKEELWRTPAYQGLEIIAESLPYHDVLRYIMEHNFFFLFKTLLKSRDAPLPHVMYEDFMKCRTFSSLQNPPEEQFALSPTLLRSLLCMAAHQCILDPHYFTTCQMLFRRIEQQQSVSSEVLSAWVYCCAASGKVDDALTYAKYMADHDIPFDETVFSLMQHPSIDPVAAEHNAVSHAAKGLLLQRRLSGRLHTVYRSDSVAAHGMFVFYALTLSHAKKWEVIRAAASLGVGLTERTLSLAVEVYAREKGLRCGPKTVKAFSLFLARDGTVGNLLYVLLRTRKNELLPDFQGLAKTAFSVEEQKEILHCVEYRARRDEGFAAARSLLSTLVGEDEPHELFRALSHTVRANNSSGTADVGESDESSNMNAVVTSVQSILRDVDTLDKASSKASTTPTTSVAAGRGVEKTGEYRFTVKDENVLQEELEKLYDCNLPTSMRELAQMHILEEAELAERVKRLSEAWVNPDSL</sequence>
<protein>
    <submittedName>
        <fullName evidence="2">Uncharacterized protein</fullName>
    </submittedName>
</protein>
<dbReference type="EMBL" id="NBCO01000019">
    <property type="protein sequence ID" value="ORC88035.1"/>
    <property type="molecule type" value="Genomic_DNA"/>
</dbReference>
<feature type="region of interest" description="Disordered" evidence="1">
    <location>
        <begin position="22"/>
        <end position="47"/>
    </location>
</feature>